<dbReference type="InterPro" id="IPR003838">
    <property type="entry name" value="ABC3_permease_C"/>
</dbReference>
<dbReference type="AlphaFoldDB" id="A0A517RIE8"/>
<evidence type="ECO:0000256" key="2">
    <source>
        <dbReference type="ARBA" id="ARBA00022475"/>
    </source>
</evidence>
<feature type="transmembrane region" description="Helical" evidence="7">
    <location>
        <begin position="385"/>
        <end position="411"/>
    </location>
</feature>
<dbReference type="EMBL" id="CP036269">
    <property type="protein sequence ID" value="QDT43639.1"/>
    <property type="molecule type" value="Genomic_DNA"/>
</dbReference>
<reference evidence="9 10" key="1">
    <citation type="submission" date="2019-02" db="EMBL/GenBank/DDBJ databases">
        <title>Deep-cultivation of Planctomycetes and their phenomic and genomic characterization uncovers novel biology.</title>
        <authorList>
            <person name="Wiegand S."/>
            <person name="Jogler M."/>
            <person name="Boedeker C."/>
            <person name="Pinto D."/>
            <person name="Vollmers J."/>
            <person name="Rivas-Marin E."/>
            <person name="Kohn T."/>
            <person name="Peeters S.H."/>
            <person name="Heuer A."/>
            <person name="Rast P."/>
            <person name="Oberbeckmann S."/>
            <person name="Bunk B."/>
            <person name="Jeske O."/>
            <person name="Meyerdierks A."/>
            <person name="Storesund J.E."/>
            <person name="Kallscheuer N."/>
            <person name="Luecker S."/>
            <person name="Lage O.M."/>
            <person name="Pohl T."/>
            <person name="Merkel B.J."/>
            <person name="Hornburger P."/>
            <person name="Mueller R.-W."/>
            <person name="Bruemmer F."/>
            <person name="Labrenz M."/>
            <person name="Spormann A.M."/>
            <person name="Op den Camp H."/>
            <person name="Overmann J."/>
            <person name="Amann R."/>
            <person name="Jetten M.S.M."/>
            <person name="Mascher T."/>
            <person name="Medema M.H."/>
            <person name="Devos D.P."/>
            <person name="Kaster A.-K."/>
            <person name="Ovreas L."/>
            <person name="Rohde M."/>
            <person name="Galperin M.Y."/>
            <person name="Jogler C."/>
        </authorList>
    </citation>
    <scope>NUCLEOTIDE SEQUENCE [LARGE SCALE GENOMIC DNA]</scope>
    <source>
        <strain evidence="9 10">Pan241w</strain>
    </source>
</reference>
<feature type="transmembrane region" description="Helical" evidence="7">
    <location>
        <begin position="432"/>
        <end position="456"/>
    </location>
</feature>
<dbReference type="PANTHER" id="PTHR30572">
    <property type="entry name" value="MEMBRANE COMPONENT OF TRANSPORTER-RELATED"/>
    <property type="match status" value="1"/>
</dbReference>
<comment type="subcellular location">
    <subcellularLocation>
        <location evidence="1">Cell membrane</location>
        <topology evidence="1">Multi-pass membrane protein</topology>
    </subcellularLocation>
</comment>
<dbReference type="InterPro" id="IPR050250">
    <property type="entry name" value="Macrolide_Exporter_MacB"/>
</dbReference>
<proteinExistence type="inferred from homology"/>
<evidence type="ECO:0000313" key="10">
    <source>
        <dbReference type="Proteomes" id="UP000317171"/>
    </source>
</evidence>
<evidence type="ECO:0000256" key="5">
    <source>
        <dbReference type="ARBA" id="ARBA00023136"/>
    </source>
</evidence>
<evidence type="ECO:0000256" key="6">
    <source>
        <dbReference type="ARBA" id="ARBA00038076"/>
    </source>
</evidence>
<evidence type="ECO:0000256" key="3">
    <source>
        <dbReference type="ARBA" id="ARBA00022692"/>
    </source>
</evidence>
<accession>A0A517RIE8</accession>
<keyword evidence="2" id="KW-1003">Cell membrane</keyword>
<evidence type="ECO:0000313" key="9">
    <source>
        <dbReference type="EMBL" id="QDT43639.1"/>
    </source>
</evidence>
<dbReference type="Proteomes" id="UP000317171">
    <property type="component" value="Chromosome"/>
</dbReference>
<evidence type="ECO:0000256" key="4">
    <source>
        <dbReference type="ARBA" id="ARBA00022989"/>
    </source>
</evidence>
<evidence type="ECO:0000259" key="8">
    <source>
        <dbReference type="Pfam" id="PF02687"/>
    </source>
</evidence>
<name>A0A517RIE8_9PLAN</name>
<keyword evidence="5 7" id="KW-0472">Membrane</keyword>
<dbReference type="Pfam" id="PF02687">
    <property type="entry name" value="FtsX"/>
    <property type="match status" value="1"/>
</dbReference>
<comment type="similarity">
    <text evidence="6">Belongs to the ABC-4 integral membrane protein family.</text>
</comment>
<keyword evidence="3 7" id="KW-0812">Transmembrane</keyword>
<keyword evidence="10" id="KW-1185">Reference proteome</keyword>
<feature type="domain" description="ABC3 transporter permease C-terminal" evidence="8">
    <location>
        <begin position="389"/>
        <end position="516"/>
    </location>
</feature>
<dbReference type="GO" id="GO:0022857">
    <property type="term" value="F:transmembrane transporter activity"/>
    <property type="evidence" value="ECO:0007669"/>
    <property type="project" value="TreeGrafter"/>
</dbReference>
<dbReference type="OrthoDB" id="9770099at2"/>
<evidence type="ECO:0000256" key="7">
    <source>
        <dbReference type="SAM" id="Phobius"/>
    </source>
</evidence>
<feature type="transmembrane region" description="Helical" evidence="7">
    <location>
        <begin position="21"/>
        <end position="40"/>
    </location>
</feature>
<dbReference type="PANTHER" id="PTHR30572:SF4">
    <property type="entry name" value="ABC TRANSPORTER PERMEASE YTRF"/>
    <property type="match status" value="1"/>
</dbReference>
<keyword evidence="4 7" id="KW-1133">Transmembrane helix</keyword>
<dbReference type="RefSeq" id="WP_145218471.1">
    <property type="nucleotide sequence ID" value="NZ_CP036269.1"/>
</dbReference>
<protein>
    <submittedName>
        <fullName evidence="9">ABC transporter permease YtrF</fullName>
    </submittedName>
</protein>
<organism evidence="9 10">
    <name type="scientific">Gimesia alba</name>
    <dbReference type="NCBI Taxonomy" id="2527973"/>
    <lineage>
        <taxon>Bacteria</taxon>
        <taxon>Pseudomonadati</taxon>
        <taxon>Planctomycetota</taxon>
        <taxon>Planctomycetia</taxon>
        <taxon>Planctomycetales</taxon>
        <taxon>Planctomycetaceae</taxon>
        <taxon>Gimesia</taxon>
    </lineage>
</organism>
<sequence>MKFLDIVSMALLGIRRQKTRTALSLIGVVIGSLMLLFALASRSGVQEAIMRVFSMNKQLRQIEVQQNWAYAEDEIPEEELEVDDELDEALRWRIRQMLIRHWQFEHRSESIGLTRERIQKIESFEHVQNIHPRMSTSVTLIQGQNELQGIGASVTTNDEVMRERILVGKAFDSENEPVILLNEFVAWKWGYTTRSQMRELIGTKVRIEYRFGEEGVAYSLSRRSGGDIEFSKEELTALNRALDRIPTMIDDLTFSEQERAVLKKAFQPTPATPNQESESFERIIAEEFTVAGIYRGPTEEETNDHVQLGHNDDFAEFLLPIKTETQFAMRIPFVKKSGFYNATVLVDHESHLKDVSKQIREMGFREYSLISMVEFIQKQVRQVTLIVSLVALFALVISAVGIANTMVMSVVERTREIGIMKSLGAREGQIQMLFLIEGALIGLIGGLCALAIGLVIKIPIESMTISILESELNKTFEQQQVIEFPLWLLVAVLAFSTAVTTLATILPARRAARIDPITALRHD</sequence>
<evidence type="ECO:0000256" key="1">
    <source>
        <dbReference type="ARBA" id="ARBA00004651"/>
    </source>
</evidence>
<feature type="transmembrane region" description="Helical" evidence="7">
    <location>
        <begin position="484"/>
        <end position="506"/>
    </location>
</feature>
<dbReference type="KEGG" id="gaz:Pan241w_37410"/>
<dbReference type="GO" id="GO:0005886">
    <property type="term" value="C:plasma membrane"/>
    <property type="evidence" value="ECO:0007669"/>
    <property type="project" value="UniProtKB-SubCell"/>
</dbReference>
<gene>
    <name evidence="9" type="primary">ytrF_2</name>
    <name evidence="9" type="ORF">Pan241w_37410</name>
</gene>